<protein>
    <submittedName>
        <fullName evidence="2">Uncharacterized protein</fullName>
    </submittedName>
</protein>
<dbReference type="Gramene" id="PRQ49451">
    <property type="protein sequence ID" value="PRQ49451"/>
    <property type="gene ID" value="RchiOBHm_Chr2g0122091"/>
</dbReference>
<keyword evidence="1" id="KW-0812">Transmembrane</keyword>
<organism evidence="2 3">
    <name type="scientific">Rosa chinensis</name>
    <name type="common">China rose</name>
    <dbReference type="NCBI Taxonomy" id="74649"/>
    <lineage>
        <taxon>Eukaryota</taxon>
        <taxon>Viridiplantae</taxon>
        <taxon>Streptophyta</taxon>
        <taxon>Embryophyta</taxon>
        <taxon>Tracheophyta</taxon>
        <taxon>Spermatophyta</taxon>
        <taxon>Magnoliopsida</taxon>
        <taxon>eudicotyledons</taxon>
        <taxon>Gunneridae</taxon>
        <taxon>Pentapetalae</taxon>
        <taxon>rosids</taxon>
        <taxon>fabids</taxon>
        <taxon>Rosales</taxon>
        <taxon>Rosaceae</taxon>
        <taxon>Rosoideae</taxon>
        <taxon>Rosoideae incertae sedis</taxon>
        <taxon>Rosa</taxon>
    </lineage>
</organism>
<gene>
    <name evidence="2" type="ORF">RchiOBHm_Chr2g0122091</name>
</gene>
<evidence type="ECO:0000256" key="1">
    <source>
        <dbReference type="SAM" id="Phobius"/>
    </source>
</evidence>
<comment type="caution">
    <text evidence="2">The sequence shown here is derived from an EMBL/GenBank/DDBJ whole genome shotgun (WGS) entry which is preliminary data.</text>
</comment>
<sequence>MGASLSYVSDLGLLPLVSSIFFTFGLPPFSFHLAPIFFLNFSPKFALTHSSPPITFFYPPSLISRSYYLDFFYSISNRYHGLVLAVASLKRDFSRLNQKIGRALAQVHAPPPTSMFYFRGLWPPPDLGFVCLDLFSKLWLQISCYGANLYCGEEDISVFRSSFFFCFSIFKVILIGLWCRGLLTSCNFGVPCTNSAATAMVDVGGAGFVAAEASDVFL</sequence>
<dbReference type="AlphaFoldDB" id="A0A2P6RSS5"/>
<reference evidence="2 3" key="1">
    <citation type="journal article" date="2018" name="Nat. Genet.">
        <title>The Rosa genome provides new insights in the design of modern roses.</title>
        <authorList>
            <person name="Bendahmane M."/>
        </authorList>
    </citation>
    <scope>NUCLEOTIDE SEQUENCE [LARGE SCALE GENOMIC DNA]</scope>
    <source>
        <strain evidence="3">cv. Old Blush</strain>
    </source>
</reference>
<keyword evidence="1" id="KW-0472">Membrane</keyword>
<accession>A0A2P6RSS5</accession>
<evidence type="ECO:0000313" key="3">
    <source>
        <dbReference type="Proteomes" id="UP000238479"/>
    </source>
</evidence>
<keyword evidence="1" id="KW-1133">Transmembrane helix</keyword>
<keyword evidence="3" id="KW-1185">Reference proteome</keyword>
<dbReference type="Proteomes" id="UP000238479">
    <property type="component" value="Chromosome 2"/>
</dbReference>
<feature type="transmembrane region" description="Helical" evidence="1">
    <location>
        <begin position="163"/>
        <end position="183"/>
    </location>
</feature>
<proteinExistence type="predicted"/>
<evidence type="ECO:0000313" key="2">
    <source>
        <dbReference type="EMBL" id="PRQ49451.1"/>
    </source>
</evidence>
<name>A0A2P6RSS5_ROSCH</name>
<dbReference type="EMBL" id="PDCK01000040">
    <property type="protein sequence ID" value="PRQ49451.1"/>
    <property type="molecule type" value="Genomic_DNA"/>
</dbReference>
<feature type="transmembrane region" description="Helical" evidence="1">
    <location>
        <begin position="20"/>
        <end position="41"/>
    </location>
</feature>